<dbReference type="EMBL" id="JACXWA010000085">
    <property type="protein sequence ID" value="MBD3870724.1"/>
    <property type="molecule type" value="Genomic_DNA"/>
</dbReference>
<keyword evidence="10" id="KW-0594">Phospholipid biosynthesis</keyword>
<keyword evidence="4" id="KW-0479">Metal-binding</keyword>
<keyword evidence="3" id="KW-0808">Transferase</keyword>
<dbReference type="Gene3D" id="3.40.50.10330">
    <property type="entry name" value="Probable inorganic polyphosphate/atp-NAD kinase, domain 1"/>
    <property type="match status" value="1"/>
</dbReference>
<keyword evidence="5" id="KW-0547">Nucleotide-binding</keyword>
<gene>
    <name evidence="14" type="ORF">IFJ97_05125</name>
</gene>
<reference evidence="14 15" key="1">
    <citation type="submission" date="2020-08" db="EMBL/GenBank/DDBJ databases">
        <title>Acidobacteriota in marine sediments use diverse sulfur dissimilation pathways.</title>
        <authorList>
            <person name="Wasmund K."/>
        </authorList>
    </citation>
    <scope>NUCLEOTIDE SEQUENCE [LARGE SCALE GENOMIC DNA]</scope>
    <source>
        <strain evidence="14">MAG AM3-A</strain>
    </source>
</reference>
<dbReference type="NCBIfam" id="TIGR00147">
    <property type="entry name" value="YegS/Rv2252/BmrU family lipid kinase"/>
    <property type="match status" value="1"/>
</dbReference>
<evidence type="ECO:0000256" key="10">
    <source>
        <dbReference type="ARBA" id="ARBA00023209"/>
    </source>
</evidence>
<keyword evidence="12" id="KW-0812">Transmembrane</keyword>
<dbReference type="GO" id="GO:0005524">
    <property type="term" value="F:ATP binding"/>
    <property type="evidence" value="ECO:0007669"/>
    <property type="project" value="UniProtKB-KW"/>
</dbReference>
<accession>A0A8J7CGE4</accession>
<evidence type="ECO:0000313" key="15">
    <source>
        <dbReference type="Proteomes" id="UP000598633"/>
    </source>
</evidence>
<keyword evidence="6 14" id="KW-0418">Kinase</keyword>
<comment type="cofactor">
    <cofactor evidence="1">
        <name>Mg(2+)</name>
        <dbReference type="ChEBI" id="CHEBI:18420"/>
    </cofactor>
</comment>
<dbReference type="PANTHER" id="PTHR12358">
    <property type="entry name" value="SPHINGOSINE KINASE"/>
    <property type="match status" value="1"/>
</dbReference>
<dbReference type="SUPFAM" id="SSF111331">
    <property type="entry name" value="NAD kinase/diacylglycerol kinase-like"/>
    <property type="match status" value="1"/>
</dbReference>
<dbReference type="InterPro" id="IPR045540">
    <property type="entry name" value="YegS/DAGK_C"/>
</dbReference>
<name>A0A8J7CGE4_9BACT</name>
<comment type="caution">
    <text evidence="14">The sequence shown here is derived from an EMBL/GenBank/DDBJ whole genome shotgun (WGS) entry which is preliminary data.</text>
</comment>
<evidence type="ECO:0000256" key="11">
    <source>
        <dbReference type="ARBA" id="ARBA00023264"/>
    </source>
</evidence>
<feature type="transmembrane region" description="Helical" evidence="12">
    <location>
        <begin position="154"/>
        <end position="172"/>
    </location>
</feature>
<evidence type="ECO:0000256" key="8">
    <source>
        <dbReference type="ARBA" id="ARBA00022842"/>
    </source>
</evidence>
<keyword evidence="8" id="KW-0460">Magnesium</keyword>
<dbReference type="GO" id="GO:0016301">
    <property type="term" value="F:kinase activity"/>
    <property type="evidence" value="ECO:0007669"/>
    <property type="project" value="UniProtKB-KW"/>
</dbReference>
<dbReference type="InterPro" id="IPR001206">
    <property type="entry name" value="Diacylglycerol_kinase_cat_dom"/>
</dbReference>
<dbReference type="GO" id="GO:0005886">
    <property type="term" value="C:plasma membrane"/>
    <property type="evidence" value="ECO:0007669"/>
    <property type="project" value="TreeGrafter"/>
</dbReference>
<evidence type="ECO:0000259" key="13">
    <source>
        <dbReference type="PROSITE" id="PS50146"/>
    </source>
</evidence>
<evidence type="ECO:0000256" key="1">
    <source>
        <dbReference type="ARBA" id="ARBA00001946"/>
    </source>
</evidence>
<dbReference type="InterPro" id="IPR005218">
    <property type="entry name" value="Diacylglycerol/lipid_kinase"/>
</dbReference>
<evidence type="ECO:0000256" key="4">
    <source>
        <dbReference type="ARBA" id="ARBA00022723"/>
    </source>
</evidence>
<dbReference type="AlphaFoldDB" id="A0A8J7CGE4"/>
<dbReference type="GO" id="GO:0008654">
    <property type="term" value="P:phospholipid biosynthetic process"/>
    <property type="evidence" value="ECO:0007669"/>
    <property type="project" value="UniProtKB-KW"/>
</dbReference>
<sequence>MRIIVNPAADGGRLGREWPQIAERLSESGLSSPVVFTEAPWHATELAAKAVAEGVQRVVVAGGDGTVCEAAEGLHRAGGGELAILPLGTGNDGARTLGVPQDLEEAARAVVDGRIRSVDLIRIGDHVVFNAIGIGLTGDINDRAMSIKAAKVPLLRGILVYLVAALASLFRYRMQRVRMVAGDRSYNGTMLILAVHGGPTTGGGFALTPAAVPDDGLLDACLVEEVGPFGRLMRLAAAMKGTLGAKKGTHELQAPWLELNFEEPLPAHLDGNSVTLEPPIARFEVLPGALNVVVPDR</sequence>
<dbReference type="GO" id="GO:0046872">
    <property type="term" value="F:metal ion binding"/>
    <property type="evidence" value="ECO:0007669"/>
    <property type="project" value="UniProtKB-KW"/>
</dbReference>
<dbReference type="Gene3D" id="2.60.200.40">
    <property type="match status" value="1"/>
</dbReference>
<dbReference type="InterPro" id="IPR016064">
    <property type="entry name" value="NAD/diacylglycerol_kinase_sf"/>
</dbReference>
<keyword evidence="12" id="KW-1133">Transmembrane helix</keyword>
<evidence type="ECO:0000256" key="7">
    <source>
        <dbReference type="ARBA" id="ARBA00022840"/>
    </source>
</evidence>
<evidence type="ECO:0000313" key="14">
    <source>
        <dbReference type="EMBL" id="MBD3870724.1"/>
    </source>
</evidence>
<keyword evidence="7" id="KW-0067">ATP-binding</keyword>
<evidence type="ECO:0000256" key="2">
    <source>
        <dbReference type="ARBA" id="ARBA00022516"/>
    </source>
</evidence>
<dbReference type="InterPro" id="IPR050187">
    <property type="entry name" value="Lipid_Phosphate_FormReg"/>
</dbReference>
<evidence type="ECO:0000256" key="9">
    <source>
        <dbReference type="ARBA" id="ARBA00023098"/>
    </source>
</evidence>
<dbReference type="Proteomes" id="UP000598633">
    <property type="component" value="Unassembled WGS sequence"/>
</dbReference>
<evidence type="ECO:0000256" key="3">
    <source>
        <dbReference type="ARBA" id="ARBA00022679"/>
    </source>
</evidence>
<dbReference type="PROSITE" id="PS50146">
    <property type="entry name" value="DAGK"/>
    <property type="match status" value="1"/>
</dbReference>
<keyword evidence="11" id="KW-1208">Phospholipid metabolism</keyword>
<dbReference type="PANTHER" id="PTHR12358:SF106">
    <property type="entry name" value="LIPID KINASE YEGS"/>
    <property type="match status" value="1"/>
</dbReference>
<keyword evidence="12" id="KW-0472">Membrane</keyword>
<dbReference type="SMART" id="SM00046">
    <property type="entry name" value="DAGKc"/>
    <property type="match status" value="1"/>
</dbReference>
<dbReference type="Pfam" id="PF19279">
    <property type="entry name" value="YegS_C"/>
    <property type="match status" value="1"/>
</dbReference>
<dbReference type="Pfam" id="PF00781">
    <property type="entry name" value="DAGK_cat"/>
    <property type="match status" value="1"/>
</dbReference>
<keyword evidence="2" id="KW-0444">Lipid biosynthesis</keyword>
<keyword evidence="9" id="KW-0443">Lipid metabolism</keyword>
<evidence type="ECO:0000256" key="5">
    <source>
        <dbReference type="ARBA" id="ARBA00022741"/>
    </source>
</evidence>
<feature type="domain" description="DAGKc" evidence="13">
    <location>
        <begin position="1"/>
        <end position="126"/>
    </location>
</feature>
<evidence type="ECO:0000256" key="12">
    <source>
        <dbReference type="SAM" id="Phobius"/>
    </source>
</evidence>
<protein>
    <submittedName>
        <fullName evidence="14">Diacylglycerol kinase family lipid kinase</fullName>
    </submittedName>
</protein>
<dbReference type="InterPro" id="IPR017438">
    <property type="entry name" value="ATP-NAD_kinase_N"/>
</dbReference>
<proteinExistence type="predicted"/>
<organism evidence="14 15">
    <name type="scientific">Candidatus Sulfomarinibacter kjeldsenii</name>
    <dbReference type="NCBI Taxonomy" id="2885994"/>
    <lineage>
        <taxon>Bacteria</taxon>
        <taxon>Pseudomonadati</taxon>
        <taxon>Acidobacteriota</taxon>
        <taxon>Thermoanaerobaculia</taxon>
        <taxon>Thermoanaerobaculales</taxon>
        <taxon>Candidatus Sulfomarinibacteraceae</taxon>
        <taxon>Candidatus Sulfomarinibacter</taxon>
    </lineage>
</organism>
<evidence type="ECO:0000256" key="6">
    <source>
        <dbReference type="ARBA" id="ARBA00022777"/>
    </source>
</evidence>